<feature type="active site" description="Nucleophile" evidence="4">
    <location>
        <position position="60"/>
    </location>
</feature>
<evidence type="ECO:0000256" key="4">
    <source>
        <dbReference type="PROSITE-ProRule" id="PRU01161"/>
    </source>
</evidence>
<feature type="short sequence motif" description="GXSXG" evidence="4">
    <location>
        <begin position="58"/>
        <end position="62"/>
    </location>
</feature>
<dbReference type="EMBL" id="CP099489">
    <property type="protein sequence ID" value="USQ80881.1"/>
    <property type="molecule type" value="Genomic_DNA"/>
</dbReference>
<accession>A0ABY4YVU6</accession>
<keyword evidence="1 4" id="KW-0378">Hydrolase</keyword>
<gene>
    <name evidence="7" type="ORF">NF556_04310</name>
</gene>
<protein>
    <submittedName>
        <fullName evidence="7">Patatin-like phospholipase family protein</fullName>
    </submittedName>
</protein>
<keyword evidence="3 4" id="KW-0443">Lipid metabolism</keyword>
<feature type="domain" description="PNPLA" evidence="6">
    <location>
        <begin position="27"/>
        <end position="184"/>
    </location>
</feature>
<organism evidence="7 8">
    <name type="scientific">Ornithinimicrobium faecis</name>
    <dbReference type="NCBI Taxonomy" id="2934158"/>
    <lineage>
        <taxon>Bacteria</taxon>
        <taxon>Bacillati</taxon>
        <taxon>Actinomycetota</taxon>
        <taxon>Actinomycetes</taxon>
        <taxon>Micrococcales</taxon>
        <taxon>Ornithinimicrobiaceae</taxon>
        <taxon>Ornithinimicrobium</taxon>
    </lineage>
</organism>
<proteinExistence type="predicted"/>
<name>A0ABY4YVU6_9MICO</name>
<evidence type="ECO:0000313" key="7">
    <source>
        <dbReference type="EMBL" id="USQ80881.1"/>
    </source>
</evidence>
<evidence type="ECO:0000256" key="2">
    <source>
        <dbReference type="ARBA" id="ARBA00022963"/>
    </source>
</evidence>
<dbReference type="SUPFAM" id="SSF52151">
    <property type="entry name" value="FabD/lysophospholipase-like"/>
    <property type="match status" value="1"/>
</dbReference>
<sequence>MFEAWSTDTGPAKGGPAPKGPDPVLGLALGGGGARGLCHIGVVRVLEELAIRPDVVSGTSMGGLIGAFIAAGYNAEQMAEIATDLRWSKLIDWSPISGRLLNTKGFERWLVELLPATFEELELPLVLTATDLNDGRIHYSQRGDLITALLATTAYPGALEPVTLGRARLVDGGLLNQIPVDGALFLGAHKVLAVNATPLVRVDHPVDDAGAPRRRIRMTALHELMRAVDVMQAQLTMARLSFYKPDVLLDAPMEGLEIAEFHRAKHAIDAGEAVAREHREELLSLVPSR</sequence>
<feature type="compositionally biased region" description="Low complexity" evidence="5">
    <location>
        <begin position="7"/>
        <end position="21"/>
    </location>
</feature>
<keyword evidence="2 4" id="KW-0442">Lipid degradation</keyword>
<dbReference type="InterPro" id="IPR016035">
    <property type="entry name" value="Acyl_Trfase/lysoPLipase"/>
</dbReference>
<feature type="region of interest" description="Disordered" evidence="5">
    <location>
        <begin position="1"/>
        <end position="21"/>
    </location>
</feature>
<dbReference type="PANTHER" id="PTHR14226">
    <property type="entry name" value="NEUROPATHY TARGET ESTERASE/SWISS CHEESE D.MELANOGASTER"/>
    <property type="match status" value="1"/>
</dbReference>
<dbReference type="RefSeq" id="WP_252594269.1">
    <property type="nucleotide sequence ID" value="NZ_CP099489.1"/>
</dbReference>
<evidence type="ECO:0000313" key="8">
    <source>
        <dbReference type="Proteomes" id="UP001056455"/>
    </source>
</evidence>
<dbReference type="InterPro" id="IPR050301">
    <property type="entry name" value="NTE"/>
</dbReference>
<dbReference type="Proteomes" id="UP001056455">
    <property type="component" value="Chromosome"/>
</dbReference>
<evidence type="ECO:0000259" key="6">
    <source>
        <dbReference type="PROSITE" id="PS51635"/>
    </source>
</evidence>
<dbReference type="InterPro" id="IPR002641">
    <property type="entry name" value="PNPLA_dom"/>
</dbReference>
<feature type="short sequence motif" description="DGA/G" evidence="4">
    <location>
        <begin position="171"/>
        <end position="173"/>
    </location>
</feature>
<feature type="short sequence motif" description="GXGXXG" evidence="4">
    <location>
        <begin position="31"/>
        <end position="36"/>
    </location>
</feature>
<dbReference type="PANTHER" id="PTHR14226:SF29">
    <property type="entry name" value="NEUROPATHY TARGET ESTERASE SWS"/>
    <property type="match status" value="1"/>
</dbReference>
<dbReference type="Pfam" id="PF01734">
    <property type="entry name" value="Patatin"/>
    <property type="match status" value="1"/>
</dbReference>
<reference evidence="7" key="1">
    <citation type="submission" date="2022-06" db="EMBL/GenBank/DDBJ databases">
        <title>Ornithinimicrobium HY1793.</title>
        <authorList>
            <person name="Huang Y."/>
        </authorList>
    </citation>
    <scope>NUCLEOTIDE SEQUENCE</scope>
    <source>
        <strain evidence="7">HY1793</strain>
    </source>
</reference>
<evidence type="ECO:0000256" key="3">
    <source>
        <dbReference type="ARBA" id="ARBA00023098"/>
    </source>
</evidence>
<evidence type="ECO:0000256" key="5">
    <source>
        <dbReference type="SAM" id="MobiDB-lite"/>
    </source>
</evidence>
<dbReference type="Gene3D" id="3.40.1090.10">
    <property type="entry name" value="Cytosolic phospholipase A2 catalytic domain"/>
    <property type="match status" value="2"/>
</dbReference>
<keyword evidence="8" id="KW-1185">Reference proteome</keyword>
<evidence type="ECO:0000256" key="1">
    <source>
        <dbReference type="ARBA" id="ARBA00022801"/>
    </source>
</evidence>
<feature type="active site" description="Proton acceptor" evidence="4">
    <location>
        <position position="171"/>
    </location>
</feature>
<dbReference type="PROSITE" id="PS51635">
    <property type="entry name" value="PNPLA"/>
    <property type="match status" value="1"/>
</dbReference>